<dbReference type="AlphaFoldDB" id="A0A2T2NWM0"/>
<dbReference type="EMBL" id="KZ678132">
    <property type="protein sequence ID" value="PSN69759.1"/>
    <property type="molecule type" value="Genomic_DNA"/>
</dbReference>
<evidence type="ECO:0000313" key="2">
    <source>
        <dbReference type="EMBL" id="PSN69759.1"/>
    </source>
</evidence>
<feature type="compositionally biased region" description="Polar residues" evidence="1">
    <location>
        <begin position="37"/>
        <end position="46"/>
    </location>
</feature>
<feature type="region of interest" description="Disordered" evidence="1">
    <location>
        <begin position="1"/>
        <end position="84"/>
    </location>
</feature>
<protein>
    <submittedName>
        <fullName evidence="2">Uncharacterized protein</fullName>
    </submittedName>
</protein>
<reference evidence="2 3" key="1">
    <citation type="journal article" date="2018" name="Front. Microbiol.">
        <title>Genome-Wide Analysis of Corynespora cassiicola Leaf Fall Disease Putative Effectors.</title>
        <authorList>
            <person name="Lopez D."/>
            <person name="Ribeiro S."/>
            <person name="Label P."/>
            <person name="Fumanal B."/>
            <person name="Venisse J.S."/>
            <person name="Kohler A."/>
            <person name="de Oliveira R.R."/>
            <person name="Labutti K."/>
            <person name="Lipzen A."/>
            <person name="Lail K."/>
            <person name="Bauer D."/>
            <person name="Ohm R.A."/>
            <person name="Barry K.W."/>
            <person name="Spatafora J."/>
            <person name="Grigoriev I.V."/>
            <person name="Martin F.M."/>
            <person name="Pujade-Renaud V."/>
        </authorList>
    </citation>
    <scope>NUCLEOTIDE SEQUENCE [LARGE SCALE GENOMIC DNA]</scope>
    <source>
        <strain evidence="2 3">Philippines</strain>
    </source>
</reference>
<proteinExistence type="predicted"/>
<feature type="compositionally biased region" description="Pro residues" evidence="1">
    <location>
        <begin position="1"/>
        <end position="14"/>
    </location>
</feature>
<organism evidence="2 3">
    <name type="scientific">Corynespora cassiicola Philippines</name>
    <dbReference type="NCBI Taxonomy" id="1448308"/>
    <lineage>
        <taxon>Eukaryota</taxon>
        <taxon>Fungi</taxon>
        <taxon>Dikarya</taxon>
        <taxon>Ascomycota</taxon>
        <taxon>Pezizomycotina</taxon>
        <taxon>Dothideomycetes</taxon>
        <taxon>Pleosporomycetidae</taxon>
        <taxon>Pleosporales</taxon>
        <taxon>Corynesporascaceae</taxon>
        <taxon>Corynespora</taxon>
    </lineage>
</organism>
<gene>
    <name evidence="2" type="ORF">BS50DRAFT_571108</name>
</gene>
<accession>A0A2T2NWM0</accession>
<evidence type="ECO:0000256" key="1">
    <source>
        <dbReference type="SAM" id="MobiDB-lite"/>
    </source>
</evidence>
<keyword evidence="3" id="KW-1185">Reference proteome</keyword>
<dbReference type="Proteomes" id="UP000240883">
    <property type="component" value="Unassembled WGS sequence"/>
</dbReference>
<sequence>MTNLAPKPPLPSFSPTPSYLTPNPSITGLPRPRIPHRTQTNASTAKPTFPPTFLIHPLPPRAPSHAPNRPPLHHAISSRCLAGP</sequence>
<name>A0A2T2NWM0_CORCC</name>
<evidence type="ECO:0000313" key="3">
    <source>
        <dbReference type="Proteomes" id="UP000240883"/>
    </source>
</evidence>